<dbReference type="EMBL" id="BLLF01000272">
    <property type="protein sequence ID" value="GFH09893.1"/>
    <property type="molecule type" value="Genomic_DNA"/>
</dbReference>
<sequence length="127" mass="13894">MFRTSLDRGRRQLCSATCIIKYCALCRVLWRLKSSSSNPCIVCSCGPRRVRPPRPTWLSIPCKQSGTVAAVKTIQTDVTAPLHTRTEIYKAAALLDRFAIAMLPRHVGSDPSRPPSACVSSLCPAPP</sequence>
<protein>
    <submittedName>
        <fullName evidence="1">Uncharacterized protein</fullName>
    </submittedName>
</protein>
<dbReference type="Proteomes" id="UP000485058">
    <property type="component" value="Unassembled WGS sequence"/>
</dbReference>
<evidence type="ECO:0000313" key="2">
    <source>
        <dbReference type="Proteomes" id="UP000485058"/>
    </source>
</evidence>
<proteinExistence type="predicted"/>
<comment type="caution">
    <text evidence="1">The sequence shown here is derived from an EMBL/GenBank/DDBJ whole genome shotgun (WGS) entry which is preliminary data.</text>
</comment>
<accession>A0A699YII1</accession>
<evidence type="ECO:0000313" key="1">
    <source>
        <dbReference type="EMBL" id="GFH09893.1"/>
    </source>
</evidence>
<name>A0A699YII1_HAELA</name>
<organism evidence="1 2">
    <name type="scientific">Haematococcus lacustris</name>
    <name type="common">Green alga</name>
    <name type="synonym">Haematococcus pluvialis</name>
    <dbReference type="NCBI Taxonomy" id="44745"/>
    <lineage>
        <taxon>Eukaryota</taxon>
        <taxon>Viridiplantae</taxon>
        <taxon>Chlorophyta</taxon>
        <taxon>core chlorophytes</taxon>
        <taxon>Chlorophyceae</taxon>
        <taxon>CS clade</taxon>
        <taxon>Chlamydomonadales</taxon>
        <taxon>Haematococcaceae</taxon>
        <taxon>Haematococcus</taxon>
    </lineage>
</organism>
<dbReference type="AlphaFoldDB" id="A0A699YII1"/>
<keyword evidence="2" id="KW-1185">Reference proteome</keyword>
<gene>
    <name evidence="1" type="ORF">HaLaN_05118</name>
</gene>
<reference evidence="1 2" key="1">
    <citation type="submission" date="2020-02" db="EMBL/GenBank/DDBJ databases">
        <title>Draft genome sequence of Haematococcus lacustris strain NIES-144.</title>
        <authorList>
            <person name="Morimoto D."/>
            <person name="Nakagawa S."/>
            <person name="Yoshida T."/>
            <person name="Sawayama S."/>
        </authorList>
    </citation>
    <scope>NUCLEOTIDE SEQUENCE [LARGE SCALE GENOMIC DNA]</scope>
    <source>
        <strain evidence="1 2">NIES-144</strain>
    </source>
</reference>